<dbReference type="PANTHER" id="PTHR44196">
    <property type="entry name" value="DEHYDROGENASE/REDUCTASE SDR FAMILY MEMBER 7B"/>
    <property type="match status" value="1"/>
</dbReference>
<dbReference type="Gene3D" id="3.40.50.720">
    <property type="entry name" value="NAD(P)-binding Rossmann-like Domain"/>
    <property type="match status" value="1"/>
</dbReference>
<dbReference type="Pfam" id="PF00106">
    <property type="entry name" value="adh_short"/>
    <property type="match status" value="1"/>
</dbReference>
<name>A0A150XBD2_9BACT</name>
<dbReference type="AlphaFoldDB" id="A0A150XBD2"/>
<dbReference type="RefSeq" id="WP_068220388.1">
    <property type="nucleotide sequence ID" value="NZ_LRPC01000012.1"/>
</dbReference>
<keyword evidence="2" id="KW-0560">Oxidoreductase</keyword>
<dbReference type="OrthoDB" id="9808814at2"/>
<accession>A0A150XBD2</accession>
<organism evidence="4 5">
    <name type="scientific">Roseivirga spongicola</name>
    <dbReference type="NCBI Taxonomy" id="333140"/>
    <lineage>
        <taxon>Bacteria</taxon>
        <taxon>Pseudomonadati</taxon>
        <taxon>Bacteroidota</taxon>
        <taxon>Cytophagia</taxon>
        <taxon>Cytophagales</taxon>
        <taxon>Roseivirgaceae</taxon>
        <taxon>Roseivirga</taxon>
    </lineage>
</organism>
<evidence type="ECO:0000256" key="2">
    <source>
        <dbReference type="ARBA" id="ARBA00023002"/>
    </source>
</evidence>
<evidence type="ECO:0000313" key="5">
    <source>
        <dbReference type="Proteomes" id="UP000075606"/>
    </source>
</evidence>
<dbReference type="PRINTS" id="PR00080">
    <property type="entry name" value="SDRFAMILY"/>
</dbReference>
<reference evidence="4 5" key="1">
    <citation type="submission" date="2016-01" db="EMBL/GenBank/DDBJ databases">
        <title>Genome sequencing of Roseivirga spongicola UST030701-084.</title>
        <authorList>
            <person name="Selvaratnam C."/>
            <person name="Thevarajoo S."/>
            <person name="Goh K.M."/>
            <person name="Ee R."/>
            <person name="Chan K.-G."/>
            <person name="Chong C.S."/>
        </authorList>
    </citation>
    <scope>NUCLEOTIDE SEQUENCE [LARGE SCALE GENOMIC DNA]</scope>
    <source>
        <strain evidence="4 5">UST030701-084</strain>
    </source>
</reference>
<dbReference type="PRINTS" id="PR00081">
    <property type="entry name" value="GDHRDH"/>
</dbReference>
<evidence type="ECO:0000256" key="3">
    <source>
        <dbReference type="RuleBase" id="RU000363"/>
    </source>
</evidence>
<comment type="caution">
    <text evidence="4">The sequence shown here is derived from an EMBL/GenBank/DDBJ whole genome shotgun (WGS) entry which is preliminary data.</text>
</comment>
<evidence type="ECO:0000313" key="4">
    <source>
        <dbReference type="EMBL" id="KYG76031.1"/>
    </source>
</evidence>
<keyword evidence="5" id="KW-1185">Reference proteome</keyword>
<gene>
    <name evidence="4" type="ORF">AWW68_09410</name>
</gene>
<proteinExistence type="inferred from homology"/>
<dbReference type="PIRSF" id="PIRSF000126">
    <property type="entry name" value="11-beta-HSD1"/>
    <property type="match status" value="1"/>
</dbReference>
<dbReference type="InterPro" id="IPR002347">
    <property type="entry name" value="SDR_fam"/>
</dbReference>
<dbReference type="InterPro" id="IPR036291">
    <property type="entry name" value="NAD(P)-bd_dom_sf"/>
</dbReference>
<dbReference type="EMBL" id="LRPC01000012">
    <property type="protein sequence ID" value="KYG76031.1"/>
    <property type="molecule type" value="Genomic_DNA"/>
</dbReference>
<protein>
    <recommendedName>
        <fullName evidence="6">Short-chain dehydrogenase</fullName>
    </recommendedName>
</protein>
<dbReference type="GO" id="GO:0016491">
    <property type="term" value="F:oxidoreductase activity"/>
    <property type="evidence" value="ECO:0007669"/>
    <property type="project" value="UniProtKB-KW"/>
</dbReference>
<dbReference type="PANTHER" id="PTHR44196:SF2">
    <property type="entry name" value="SHORT-CHAIN DEHYDROGENASE-RELATED"/>
    <property type="match status" value="1"/>
</dbReference>
<sequence>MKKTALVTGAAGGIGLEFCNVCALNGYNLLLIDINFQSLEIAKSSLESLYSVDIKIFSQDLSDPEATNSICSFIDREHIEVELLFNNAGFGNFGYFAQSSWAKDKAMLQVHMVTATELMKRILPGMVERKVGYILNNASVAAFVPGPLMSTYHASKAYLLNFSQALANEVRANGVHVAVLCPGMTRTNFAKSNGNENPNIKFNIADAKSVAEFGYEGLMSGKVVLIPGFWNKLSAFLPRLLSRNRVANMVGNIQRKNHAKRIDGKAAEPISLEKAS</sequence>
<dbReference type="GO" id="GO:0016020">
    <property type="term" value="C:membrane"/>
    <property type="evidence" value="ECO:0007669"/>
    <property type="project" value="TreeGrafter"/>
</dbReference>
<comment type="similarity">
    <text evidence="1 3">Belongs to the short-chain dehydrogenases/reductases (SDR) family.</text>
</comment>
<evidence type="ECO:0000256" key="1">
    <source>
        <dbReference type="ARBA" id="ARBA00006484"/>
    </source>
</evidence>
<dbReference type="STRING" id="333140.AWW68_09410"/>
<evidence type="ECO:0008006" key="6">
    <source>
        <dbReference type="Google" id="ProtNLM"/>
    </source>
</evidence>
<dbReference type="SUPFAM" id="SSF51735">
    <property type="entry name" value="NAD(P)-binding Rossmann-fold domains"/>
    <property type="match status" value="1"/>
</dbReference>
<dbReference type="Proteomes" id="UP000075606">
    <property type="component" value="Unassembled WGS sequence"/>
</dbReference>